<dbReference type="OrthoDB" id="6382204at2759"/>
<proteinExistence type="predicted"/>
<gene>
    <name evidence="1" type="primary">Hypp3926</name>
    <name evidence="1" type="ORF">BLAG_LOCUS21502</name>
</gene>
<accession>A0A8K0A6C0</accession>
<evidence type="ECO:0000313" key="2">
    <source>
        <dbReference type="Proteomes" id="UP000838412"/>
    </source>
</evidence>
<dbReference type="AlphaFoldDB" id="A0A8K0A6C0"/>
<sequence>MRRRRCICRGRDPTLIMHQLRMQFARRRVFAGLDESARSFLSPRIPPLRFNPRDSGEIACIILGAVCAPVAVGYRRGCFPLQGTDAVIIRRGGDSNVARLRRYLTTAGGGPKYLGQDQRIYSHQERNGLGEMTEVGPPLTGIHTPIKTDVSKFPFPANQVRNPSVHHTAPVLFKL</sequence>
<protein>
    <submittedName>
        <fullName evidence="1">Hypp3926 protein</fullName>
    </submittedName>
</protein>
<organism evidence="1 2">
    <name type="scientific">Branchiostoma lanceolatum</name>
    <name type="common">Common lancelet</name>
    <name type="synonym">Amphioxus lanceolatum</name>
    <dbReference type="NCBI Taxonomy" id="7740"/>
    <lineage>
        <taxon>Eukaryota</taxon>
        <taxon>Metazoa</taxon>
        <taxon>Chordata</taxon>
        <taxon>Cephalochordata</taxon>
        <taxon>Leptocardii</taxon>
        <taxon>Amphioxiformes</taxon>
        <taxon>Branchiostomatidae</taxon>
        <taxon>Branchiostoma</taxon>
    </lineage>
</organism>
<reference evidence="1" key="1">
    <citation type="submission" date="2022-01" db="EMBL/GenBank/DDBJ databases">
        <authorList>
            <person name="Braso-Vives M."/>
        </authorList>
    </citation>
    <scope>NUCLEOTIDE SEQUENCE</scope>
</reference>
<dbReference type="EMBL" id="OV696691">
    <property type="protein sequence ID" value="CAH1268619.1"/>
    <property type="molecule type" value="Genomic_DNA"/>
</dbReference>
<keyword evidence="2" id="KW-1185">Reference proteome</keyword>
<dbReference type="Proteomes" id="UP000838412">
    <property type="component" value="Chromosome 6"/>
</dbReference>
<evidence type="ECO:0000313" key="1">
    <source>
        <dbReference type="EMBL" id="CAH1268619.1"/>
    </source>
</evidence>
<name>A0A8K0A6C0_BRALA</name>